<organism evidence="2 3">
    <name type="scientific">Kwoniella shivajii</name>
    <dbReference type="NCBI Taxonomy" id="564305"/>
    <lineage>
        <taxon>Eukaryota</taxon>
        <taxon>Fungi</taxon>
        <taxon>Dikarya</taxon>
        <taxon>Basidiomycota</taxon>
        <taxon>Agaricomycotina</taxon>
        <taxon>Tremellomycetes</taxon>
        <taxon>Tremellales</taxon>
        <taxon>Cryptococcaceae</taxon>
        <taxon>Kwoniella</taxon>
    </lineage>
</organism>
<feature type="compositionally biased region" description="Polar residues" evidence="1">
    <location>
        <begin position="656"/>
        <end position="675"/>
    </location>
</feature>
<feature type="compositionally biased region" description="Polar residues" evidence="1">
    <location>
        <begin position="286"/>
        <end position="296"/>
    </location>
</feature>
<feature type="region of interest" description="Disordered" evidence="1">
    <location>
        <begin position="880"/>
        <end position="950"/>
    </location>
</feature>
<feature type="region of interest" description="Disordered" evidence="1">
    <location>
        <begin position="67"/>
        <end position="86"/>
    </location>
</feature>
<reference evidence="2 3" key="1">
    <citation type="submission" date="2024-01" db="EMBL/GenBank/DDBJ databases">
        <title>Comparative genomics of Cryptococcus and Kwoniella reveals pathogenesis evolution and contrasting modes of karyotype evolution via chromosome fusion or intercentromeric recombination.</title>
        <authorList>
            <person name="Coelho M.A."/>
            <person name="David-Palma M."/>
            <person name="Shea T."/>
            <person name="Bowers K."/>
            <person name="McGinley-Smith S."/>
            <person name="Mohammad A.W."/>
            <person name="Gnirke A."/>
            <person name="Yurkov A.M."/>
            <person name="Nowrousian M."/>
            <person name="Sun S."/>
            <person name="Cuomo C.A."/>
            <person name="Heitman J."/>
        </authorList>
    </citation>
    <scope>NUCLEOTIDE SEQUENCE [LARGE SCALE GENOMIC DNA]</scope>
    <source>
        <strain evidence="2">CBS 11374</strain>
    </source>
</reference>
<dbReference type="EMBL" id="CP141881">
    <property type="protein sequence ID" value="WRT63641.1"/>
    <property type="molecule type" value="Genomic_DNA"/>
</dbReference>
<feature type="compositionally biased region" description="Polar residues" evidence="1">
    <location>
        <begin position="148"/>
        <end position="159"/>
    </location>
</feature>
<feature type="compositionally biased region" description="Low complexity" evidence="1">
    <location>
        <begin position="901"/>
        <end position="921"/>
    </location>
</feature>
<feature type="region of interest" description="Disordered" evidence="1">
    <location>
        <begin position="518"/>
        <end position="617"/>
    </location>
</feature>
<proteinExistence type="predicted"/>
<feature type="compositionally biased region" description="Basic and acidic residues" evidence="1">
    <location>
        <begin position="332"/>
        <end position="344"/>
    </location>
</feature>
<feature type="compositionally biased region" description="Low complexity" evidence="1">
    <location>
        <begin position="234"/>
        <end position="248"/>
    </location>
</feature>
<feature type="compositionally biased region" description="Basic and acidic residues" evidence="1">
    <location>
        <begin position="538"/>
        <end position="552"/>
    </location>
</feature>
<dbReference type="GeneID" id="87952695"/>
<keyword evidence="3" id="KW-1185">Reference proteome</keyword>
<feature type="compositionally biased region" description="Low complexity" evidence="1">
    <location>
        <begin position="596"/>
        <end position="609"/>
    </location>
</feature>
<feature type="region of interest" description="Disordered" evidence="1">
    <location>
        <begin position="116"/>
        <end position="168"/>
    </location>
</feature>
<feature type="compositionally biased region" description="Polar residues" evidence="1">
    <location>
        <begin position="931"/>
        <end position="943"/>
    </location>
</feature>
<accession>A0ABZ1CPG4</accession>
<feature type="compositionally biased region" description="Low complexity" evidence="1">
    <location>
        <begin position="553"/>
        <end position="566"/>
    </location>
</feature>
<evidence type="ECO:0000313" key="2">
    <source>
        <dbReference type="EMBL" id="WRT63641.1"/>
    </source>
</evidence>
<feature type="region of interest" description="Disordered" evidence="1">
    <location>
        <begin position="234"/>
        <end position="348"/>
    </location>
</feature>
<evidence type="ECO:0000313" key="3">
    <source>
        <dbReference type="Proteomes" id="UP001329825"/>
    </source>
</evidence>
<protein>
    <submittedName>
        <fullName evidence="2">Uncharacterized protein</fullName>
    </submittedName>
</protein>
<name>A0ABZ1CPG4_9TREE</name>
<feature type="compositionally biased region" description="Basic and acidic residues" evidence="1">
    <location>
        <begin position="684"/>
        <end position="693"/>
    </location>
</feature>
<sequence length="966" mass="106996">MDTWPWNILNQYCQDPTQRAWVSNQLRSSPIPPGQSPEDWLLSRSMVAEGMTEAEAWAQVHDLRGTQNQNQDQNQGQSQQRQQQAEDDANMFLSHDHGPMLGFSGLTNGIYQDHSIQQQQHHHFDGPSQPQNPFGFVSLQDVAPRPQGQAQAQTLQPRNINPVPNFYPGTTQILAQHQQPGFHQQQQLQLHQQLQQQQRLQMLIQQQQQQQRLNGNAGPGPSTSSLQAAQQYLQQVQAQSRSPQQYQPLPIDLTQLDSPPAIMNEIGQLPNRTESPIKLIPPGSLRTPSPSATYELSIQPGPSRKRSLVPVRPQDPARVAKKVRSDSSSIDRTPKSEPIDEKPKIGTSTFVTGTTSIDAVTMDSLRPLLTSESLTQPKPVPLFKNLRKREKKNSDIILPPLFIPTPNEVKEIASKIRDNASLDYLVAMASDDRYCEVWSSWLAKSLKDISKWQEALIPIFQVLGKTDMPMDLVEDTRIRIRAKKATDLAVDKNVANKDAIQSAFQRYDNYVVNVLIPKNKRSAPDDDDDDSNNKKRKIDQASREDIKPKIDNSSKSISSKVPGPSSFNSKPTVKPLHSSASSITPKAGSKSATDMSFFGSNPNSSSSSGIAGKGKGKLPEFKKIDRTSQPQGAVNPPAMSSLLQNALQALGAVSKTQPTTSIPSGSTAGLSTIVNQPLPAPSNDVKKEDDKPRYTSKGKLIRNVRFKDSIKPEDGGGALEQIKEFTQETYESELPPWINEDDVHGQSAHQLDVAEGAAMARSHGTIDWYEPIPYYDLPVQPTTAETEIQNERERGILAISYPPGIPVPDPSKSGVQVIEHNSQTRIMDAMDESHRILEYQSRGAYRGSGNGQTQIPNHHTMTQGNSVSDLLKGLQNVLPTSLTPTQSQHNPYAGVGNAHSYNNYYGNQQPPQQSWGQSQPSASYGDRPSWGGQNNYASSSNYDNRGMRPIDRDMNVPVCRFWSRGE</sequence>
<feature type="compositionally biased region" description="Low complexity" evidence="1">
    <location>
        <begin position="67"/>
        <end position="83"/>
    </location>
</feature>
<feature type="compositionally biased region" description="Polar residues" evidence="1">
    <location>
        <begin position="880"/>
        <end position="890"/>
    </location>
</feature>
<dbReference type="Proteomes" id="UP001329825">
    <property type="component" value="Chromosome 1"/>
</dbReference>
<feature type="compositionally biased region" description="Polar residues" evidence="1">
    <location>
        <begin position="578"/>
        <end position="594"/>
    </location>
</feature>
<dbReference type="RefSeq" id="XP_062788381.1">
    <property type="nucleotide sequence ID" value="XM_062932330.1"/>
</dbReference>
<feature type="region of interest" description="Disordered" evidence="1">
    <location>
        <begin position="656"/>
        <end position="695"/>
    </location>
</feature>
<gene>
    <name evidence="2" type="ORF">IL334_000564</name>
</gene>
<evidence type="ECO:0000256" key="1">
    <source>
        <dbReference type="SAM" id="MobiDB-lite"/>
    </source>
</evidence>